<comment type="caution">
    <text evidence="3">The sequence shown here is derived from an EMBL/GenBank/DDBJ whole genome shotgun (WGS) entry which is preliminary data.</text>
</comment>
<dbReference type="GO" id="GO:0005774">
    <property type="term" value="C:vacuolar membrane"/>
    <property type="evidence" value="ECO:0007669"/>
    <property type="project" value="TreeGrafter"/>
</dbReference>
<dbReference type="InterPro" id="IPR009348">
    <property type="entry name" value="NPR2-like"/>
</dbReference>
<comment type="similarity">
    <text evidence="1">Belongs to the NPR2 family.</text>
</comment>
<organism evidence="3 4">
    <name type="scientific">Coemansia asiatica</name>
    <dbReference type="NCBI Taxonomy" id="1052880"/>
    <lineage>
        <taxon>Eukaryota</taxon>
        <taxon>Fungi</taxon>
        <taxon>Fungi incertae sedis</taxon>
        <taxon>Zoopagomycota</taxon>
        <taxon>Kickxellomycotina</taxon>
        <taxon>Kickxellomycetes</taxon>
        <taxon>Kickxellales</taxon>
        <taxon>Kickxellaceae</taxon>
        <taxon>Coemansia</taxon>
    </lineage>
</organism>
<dbReference type="EMBL" id="JANBOH010000546">
    <property type="protein sequence ID" value="KAJ1641933.1"/>
    <property type="molecule type" value="Genomic_DNA"/>
</dbReference>
<evidence type="ECO:0000313" key="4">
    <source>
        <dbReference type="Proteomes" id="UP001145021"/>
    </source>
</evidence>
<feature type="non-terminal residue" evidence="3">
    <location>
        <position position="1"/>
    </location>
</feature>
<dbReference type="PANTHER" id="PTHR12991:SF10">
    <property type="entry name" value="GATOR COMPLEX PROTEIN NPRL2"/>
    <property type="match status" value="1"/>
</dbReference>
<dbReference type="CDD" id="cd20514">
    <property type="entry name" value="CYCLIN_CCNC_rpt2"/>
    <property type="match status" value="1"/>
</dbReference>
<evidence type="ECO:0000313" key="3">
    <source>
        <dbReference type="EMBL" id="KAJ1641933.1"/>
    </source>
</evidence>
<dbReference type="GO" id="GO:1904262">
    <property type="term" value="P:negative regulation of TORC1 signaling"/>
    <property type="evidence" value="ECO:0007669"/>
    <property type="project" value="TreeGrafter"/>
</dbReference>
<dbReference type="GO" id="GO:1990130">
    <property type="term" value="C:GATOR1 complex"/>
    <property type="evidence" value="ECO:0007669"/>
    <property type="project" value="TreeGrafter"/>
</dbReference>
<dbReference type="Gene3D" id="1.10.472.10">
    <property type="entry name" value="Cyclin-like"/>
    <property type="match status" value="1"/>
</dbReference>
<dbReference type="GO" id="GO:0005096">
    <property type="term" value="F:GTPase activator activity"/>
    <property type="evidence" value="ECO:0007669"/>
    <property type="project" value="TreeGrafter"/>
</dbReference>
<dbReference type="PANTHER" id="PTHR12991">
    <property type="entry name" value="NITROGEN PERMEASE REGULATOR 2/TUMOR SUPPRESSOR CANDIDATE 4"/>
    <property type="match status" value="1"/>
</dbReference>
<reference evidence="3" key="1">
    <citation type="submission" date="2022-07" db="EMBL/GenBank/DDBJ databases">
        <title>Phylogenomic reconstructions and comparative analyses of Kickxellomycotina fungi.</title>
        <authorList>
            <person name="Reynolds N.K."/>
            <person name="Stajich J.E."/>
            <person name="Barry K."/>
            <person name="Grigoriev I.V."/>
            <person name="Crous P."/>
            <person name="Smith M.E."/>
        </authorList>
    </citation>
    <scope>NUCLEOTIDE SEQUENCE</scope>
    <source>
        <strain evidence="3">NBRC 105413</strain>
    </source>
</reference>
<dbReference type="AlphaFoldDB" id="A0A9W7XF26"/>
<dbReference type="GO" id="GO:0010508">
    <property type="term" value="P:positive regulation of autophagy"/>
    <property type="evidence" value="ECO:0007669"/>
    <property type="project" value="TreeGrafter"/>
</dbReference>
<name>A0A9W7XF26_9FUNG</name>
<gene>
    <name evidence="3" type="primary">NPR2</name>
    <name evidence="3" type="ORF">LPJ64_006164</name>
</gene>
<feature type="region of interest" description="Disordered" evidence="2">
    <location>
        <begin position="617"/>
        <end position="641"/>
    </location>
</feature>
<evidence type="ECO:0000256" key="1">
    <source>
        <dbReference type="ARBA" id="ARBA00008433"/>
    </source>
</evidence>
<dbReference type="Pfam" id="PF06218">
    <property type="entry name" value="NPR2"/>
    <property type="match status" value="2"/>
</dbReference>
<dbReference type="SUPFAM" id="SSF47954">
    <property type="entry name" value="Cyclin-like"/>
    <property type="match status" value="1"/>
</dbReference>
<evidence type="ECO:0000256" key="2">
    <source>
        <dbReference type="SAM" id="MobiDB-lite"/>
    </source>
</evidence>
<accession>A0A9W7XF26</accession>
<dbReference type="Proteomes" id="UP001145021">
    <property type="component" value="Unassembled WGS sequence"/>
</dbReference>
<proteinExistence type="inferred from homology"/>
<dbReference type="InterPro" id="IPR036915">
    <property type="entry name" value="Cyclin-like_sf"/>
</dbReference>
<sequence>VSDEIKFNYDIADIAECESYLLEEMKFYLVVYHPYQVLIDINQQIKLAKPSLQAAWSIINDSFRTDLILVYPPHVIALASLFLSRVVDQGDLSELEAQQWFADLNVDVTDILQAVNDLIALYGIWKSYVESKMPNLVSGFISELAAVFQLEMDAYEESGFPEIKAIFLAQFHTDLGPIVRLSYPEDAVEVGEQKSFAEISSNKSDEYQHHQYQRPSDSVANREIRGFSSYNGEEAPVEVIQLIKRPVAAAIKPESNRIDFNSIQTLVIPKLTLFERLITVHTGKYKVMCYPVAVEGNYVRNALIFNMCFAFGIDADTKCYEPVVKRVGCLLKELEIGGRLLSDPEGQRPLKTMMRQLVTKLNAHGEYQIELDLKGLSQSMVSTGISIRLFPHHDNPSEINLYDVPVRKMDFEAARTKSSSSEFQSKVANEAVWDMVLDKVIHCIDNVNHVRRIARLAQIQEDWVILALKHLDYFGCINLVDIFQFGNIYESQHQMMGLYRSARLQRECFSYVTRDGKAGDIAMDALIQMYLTMRNRQTVAQWIVEQKLDLDRFDVRRFIMFGVMHRLLRRIHCYPVICGPPSLHSEEESDSSTAGANGIKTFETKAKTEVEAVRVVAETGTSTEESRSQSQRPAQVAPIPSVPKTLDSQFLHMLDGTHHMDEISVLLDKDIATLKDIFSDYGGIEYVYH</sequence>
<protein>
    <submittedName>
        <fullName evidence="3">Nitrogen permease regulator 2</fullName>
    </submittedName>
</protein>
<keyword evidence="4" id="KW-1185">Reference proteome</keyword>